<dbReference type="SMART" id="SM00487">
    <property type="entry name" value="DEXDc"/>
    <property type="match status" value="1"/>
</dbReference>
<accession>A0ABX1BJ99</accession>
<sequence length="682" mass="75819">MARLVDLIRGDSFLENAFVKWVLSFAATSGIAQHVSGQHPVTADGHDYRLDFLLTGSRLRVAIELDGFAYHSDRTAFLHDRIRQNHLVGLRYTVLRFSYEMIRRDARLCVEQLQRVLRDDPLLATYLIAQPIVPVPDDMGTTPLAIITPPARPQVVERHYFDQVRERLTLEPLRQCQSEAIVALANYYRRGQINAACVMSVGAGKTALGVAATLAFARRRALIVTPGRVIRGTFARALDASTAGNVLFTLPGGPLISGLRPPVVEVLDRAQGAIRAVSRERLLRAEVIVTNFHSLSEGDGESGLLGKLAPDDIDFIVVDEAHIAAAESYRRLFAYFPHARRLLMSACFSRGDGRPVTADVVYRYRLIDSIADGHAKHLRAQRFSPEVGQTEYEILWPDGLRERVVGKDALLEVLADERKVARITATSEEPIRKVMESVRRCLAAQIRALAPVRPRVLFAALGKGHAEQVARIANAYGIAASVLHHSMSDSEIAAVRARYEGEAGTLQAVVQMKMLGQGYDLPPIAIVVPMRPYGSFGEFYQLVGRGIRVVQHPELRARRQEQHLDLVYHGELGLDEHLETLRVENDMDPRPPDADDFGDAPVPDRGGSSLGGWPAEERLRASVVHEEGDTREQFLHTPVSIEARVEERRLHAMAQAYARYVAQTSEPRPFEQFVAVMRSTHG</sequence>
<protein>
    <submittedName>
        <fullName evidence="3">DEAD/DEAH box helicase family protein</fullName>
    </submittedName>
</protein>
<keyword evidence="3" id="KW-0378">Hydrolase</keyword>
<dbReference type="Proteomes" id="UP000696294">
    <property type="component" value="Unassembled WGS sequence"/>
</dbReference>
<dbReference type="EMBL" id="JAATEP010000052">
    <property type="protein sequence ID" value="NJP96650.1"/>
    <property type="molecule type" value="Genomic_DNA"/>
</dbReference>
<organism evidence="3 4">
    <name type="scientific">Nonomuraea composti</name>
    <dbReference type="NCBI Taxonomy" id="2720023"/>
    <lineage>
        <taxon>Bacteria</taxon>
        <taxon>Bacillati</taxon>
        <taxon>Actinomycetota</taxon>
        <taxon>Actinomycetes</taxon>
        <taxon>Streptosporangiales</taxon>
        <taxon>Streptosporangiaceae</taxon>
        <taxon>Nonomuraea</taxon>
    </lineage>
</organism>
<proteinExistence type="predicted"/>
<feature type="domain" description="Helicase ATP-binding" evidence="2">
    <location>
        <begin position="169"/>
        <end position="382"/>
    </location>
</feature>
<keyword evidence="3" id="KW-0067">ATP-binding</keyword>
<dbReference type="Pfam" id="PF04851">
    <property type="entry name" value="ResIII"/>
    <property type="match status" value="1"/>
</dbReference>
<keyword evidence="4" id="KW-1185">Reference proteome</keyword>
<keyword evidence="3" id="KW-0547">Nucleotide-binding</keyword>
<dbReference type="Gene3D" id="3.40.960.10">
    <property type="entry name" value="VSR Endonuclease"/>
    <property type="match status" value="1"/>
</dbReference>
<dbReference type="InterPro" id="IPR007569">
    <property type="entry name" value="DUF559"/>
</dbReference>
<dbReference type="InterPro" id="IPR050742">
    <property type="entry name" value="Helicase_Restrict-Modif_Enz"/>
</dbReference>
<evidence type="ECO:0000259" key="2">
    <source>
        <dbReference type="SMART" id="SM00487"/>
    </source>
</evidence>
<evidence type="ECO:0000313" key="4">
    <source>
        <dbReference type="Proteomes" id="UP000696294"/>
    </source>
</evidence>
<dbReference type="InterPro" id="IPR027417">
    <property type="entry name" value="P-loop_NTPase"/>
</dbReference>
<feature type="region of interest" description="Disordered" evidence="1">
    <location>
        <begin position="587"/>
        <end position="613"/>
    </location>
</feature>
<dbReference type="RefSeq" id="WP_168018187.1">
    <property type="nucleotide sequence ID" value="NZ_JAATEP010000052.1"/>
</dbReference>
<dbReference type="Pfam" id="PF04480">
    <property type="entry name" value="DUF559"/>
    <property type="match status" value="1"/>
</dbReference>
<dbReference type="InterPro" id="IPR014001">
    <property type="entry name" value="Helicase_ATP-bd"/>
</dbReference>
<evidence type="ECO:0000256" key="1">
    <source>
        <dbReference type="SAM" id="MobiDB-lite"/>
    </source>
</evidence>
<evidence type="ECO:0000313" key="3">
    <source>
        <dbReference type="EMBL" id="NJP96650.1"/>
    </source>
</evidence>
<name>A0ABX1BJ99_9ACTN</name>
<dbReference type="PANTHER" id="PTHR47396:SF1">
    <property type="entry name" value="ATP-DEPENDENT HELICASE IRC3-RELATED"/>
    <property type="match status" value="1"/>
</dbReference>
<reference evidence="3 4" key="1">
    <citation type="submission" date="2020-03" db="EMBL/GenBank/DDBJ databases">
        <title>WGS of actinomycetes isolated from Thailand.</title>
        <authorList>
            <person name="Thawai C."/>
        </authorList>
    </citation>
    <scope>NUCLEOTIDE SEQUENCE [LARGE SCALE GENOMIC DNA]</scope>
    <source>
        <strain evidence="3 4">FMUSA5-5</strain>
    </source>
</reference>
<dbReference type="SUPFAM" id="SSF52540">
    <property type="entry name" value="P-loop containing nucleoside triphosphate hydrolases"/>
    <property type="match status" value="1"/>
</dbReference>
<comment type="caution">
    <text evidence="3">The sequence shown here is derived from an EMBL/GenBank/DDBJ whole genome shotgun (WGS) entry which is preliminary data.</text>
</comment>
<dbReference type="GO" id="GO:0004386">
    <property type="term" value="F:helicase activity"/>
    <property type="evidence" value="ECO:0007669"/>
    <property type="project" value="UniProtKB-KW"/>
</dbReference>
<dbReference type="Gene3D" id="3.40.50.300">
    <property type="entry name" value="P-loop containing nucleotide triphosphate hydrolases"/>
    <property type="match status" value="2"/>
</dbReference>
<dbReference type="InterPro" id="IPR006935">
    <property type="entry name" value="Helicase/UvrB_N"/>
</dbReference>
<dbReference type="PANTHER" id="PTHR47396">
    <property type="entry name" value="TYPE I RESTRICTION ENZYME ECOKI R PROTEIN"/>
    <property type="match status" value="1"/>
</dbReference>
<keyword evidence="3" id="KW-0347">Helicase</keyword>
<gene>
    <name evidence="3" type="ORF">HCN51_45710</name>
</gene>